<proteinExistence type="predicted"/>
<sequence>MSFFVFNLGVLTDLGVVEETNRAAILILQSSNEVKPRDICWGLVRNLWVFFWLFLFLSFRVRAKALAYESDGDELKRTIMRFNFFEATNIDEVDKKTIGTAENEILVANSYAEVTTIDAQIQIIYGRFNREWMISRAT</sequence>
<organism evidence="1 2">
    <name type="scientific">Hibiscus sabdariffa</name>
    <name type="common">roselle</name>
    <dbReference type="NCBI Taxonomy" id="183260"/>
    <lineage>
        <taxon>Eukaryota</taxon>
        <taxon>Viridiplantae</taxon>
        <taxon>Streptophyta</taxon>
        <taxon>Embryophyta</taxon>
        <taxon>Tracheophyta</taxon>
        <taxon>Spermatophyta</taxon>
        <taxon>Magnoliopsida</taxon>
        <taxon>eudicotyledons</taxon>
        <taxon>Gunneridae</taxon>
        <taxon>Pentapetalae</taxon>
        <taxon>rosids</taxon>
        <taxon>malvids</taxon>
        <taxon>Malvales</taxon>
        <taxon>Malvaceae</taxon>
        <taxon>Malvoideae</taxon>
        <taxon>Hibiscus</taxon>
    </lineage>
</organism>
<dbReference type="EMBL" id="JBBPBM010000034">
    <property type="protein sequence ID" value="KAK8532168.1"/>
    <property type="molecule type" value="Genomic_DNA"/>
</dbReference>
<evidence type="ECO:0000313" key="2">
    <source>
        <dbReference type="Proteomes" id="UP001472677"/>
    </source>
</evidence>
<comment type="caution">
    <text evidence="1">The sequence shown here is derived from an EMBL/GenBank/DDBJ whole genome shotgun (WGS) entry which is preliminary data.</text>
</comment>
<name>A0ABR2D8G5_9ROSI</name>
<accession>A0ABR2D8G5</accession>
<keyword evidence="2" id="KW-1185">Reference proteome</keyword>
<dbReference type="Proteomes" id="UP001472677">
    <property type="component" value="Unassembled WGS sequence"/>
</dbReference>
<gene>
    <name evidence="1" type="ORF">V6N12_053614</name>
</gene>
<protein>
    <submittedName>
        <fullName evidence="1">Uncharacterized protein</fullName>
    </submittedName>
</protein>
<reference evidence="1 2" key="1">
    <citation type="journal article" date="2024" name="G3 (Bethesda)">
        <title>Genome assembly of Hibiscus sabdariffa L. provides insights into metabolisms of medicinal natural products.</title>
        <authorList>
            <person name="Kim T."/>
        </authorList>
    </citation>
    <scope>NUCLEOTIDE SEQUENCE [LARGE SCALE GENOMIC DNA]</scope>
    <source>
        <strain evidence="1">TK-2024</strain>
        <tissue evidence="1">Old leaves</tissue>
    </source>
</reference>
<evidence type="ECO:0000313" key="1">
    <source>
        <dbReference type="EMBL" id="KAK8532168.1"/>
    </source>
</evidence>